<dbReference type="PRINTS" id="PR00502">
    <property type="entry name" value="NUDIXFAMILY"/>
</dbReference>
<proteinExistence type="predicted"/>
<feature type="non-terminal residue" evidence="4">
    <location>
        <position position="1"/>
    </location>
</feature>
<keyword evidence="1" id="KW-0378">Hydrolase</keyword>
<feature type="domain" description="Nudix hydrolase" evidence="3">
    <location>
        <begin position="30"/>
        <end position="155"/>
    </location>
</feature>
<feature type="compositionally biased region" description="Basic and acidic residues" evidence="2">
    <location>
        <begin position="1"/>
        <end position="10"/>
    </location>
</feature>
<dbReference type="PANTHER" id="PTHR43736:SF1">
    <property type="entry name" value="DIHYDRONEOPTERIN TRIPHOSPHATE DIPHOSPHATASE"/>
    <property type="match status" value="1"/>
</dbReference>
<organism evidence="4">
    <name type="scientific">marine metagenome</name>
    <dbReference type="NCBI Taxonomy" id="408172"/>
    <lineage>
        <taxon>unclassified sequences</taxon>
        <taxon>metagenomes</taxon>
        <taxon>ecological metagenomes</taxon>
    </lineage>
</organism>
<protein>
    <recommendedName>
        <fullName evidence="3">Nudix hydrolase domain-containing protein</fullName>
    </recommendedName>
</protein>
<reference evidence="4" key="1">
    <citation type="submission" date="2018-05" db="EMBL/GenBank/DDBJ databases">
        <authorList>
            <person name="Lanie J.A."/>
            <person name="Ng W.-L."/>
            <person name="Kazmierczak K.M."/>
            <person name="Andrzejewski T.M."/>
            <person name="Davidsen T.M."/>
            <person name="Wayne K.J."/>
            <person name="Tettelin H."/>
            <person name="Glass J.I."/>
            <person name="Rusch D."/>
            <person name="Podicherti R."/>
            <person name="Tsui H.-C.T."/>
            <person name="Winkler M.E."/>
        </authorList>
    </citation>
    <scope>NUCLEOTIDE SEQUENCE</scope>
</reference>
<dbReference type="InterPro" id="IPR020476">
    <property type="entry name" value="Nudix_hydrolase"/>
</dbReference>
<evidence type="ECO:0000313" key="4">
    <source>
        <dbReference type="EMBL" id="SUZ91067.1"/>
    </source>
</evidence>
<dbReference type="PROSITE" id="PS00893">
    <property type="entry name" value="NUDIX_BOX"/>
    <property type="match status" value="1"/>
</dbReference>
<evidence type="ECO:0000259" key="3">
    <source>
        <dbReference type="PROSITE" id="PS51462"/>
    </source>
</evidence>
<dbReference type="InterPro" id="IPR020084">
    <property type="entry name" value="NUDIX_hydrolase_CS"/>
</dbReference>
<sequence length="161" mass="17659">VTDDHEHELPSLRSGPHGHPVCSECGRTIWSDPKIACAAIVPMDGGIVMIQRAIEPAIGKWSFPSGYVNRGEKIEHAVEREVLEECGLETVVDRLVGLYSKEYDPVVLAVYEVSVTGGVLHAADNETLDVGIFSTDDLPQLAFTHDRDIIDDWLHSRGATQ</sequence>
<dbReference type="GO" id="GO:0016787">
    <property type="term" value="F:hydrolase activity"/>
    <property type="evidence" value="ECO:0007669"/>
    <property type="project" value="UniProtKB-KW"/>
</dbReference>
<dbReference type="Pfam" id="PF00293">
    <property type="entry name" value="NUDIX"/>
    <property type="match status" value="1"/>
</dbReference>
<dbReference type="AlphaFoldDB" id="A0A381RMC7"/>
<dbReference type="InterPro" id="IPR015797">
    <property type="entry name" value="NUDIX_hydrolase-like_dom_sf"/>
</dbReference>
<gene>
    <name evidence="4" type="ORF">METZ01_LOCUS43921</name>
</gene>
<feature type="region of interest" description="Disordered" evidence="2">
    <location>
        <begin position="1"/>
        <end position="20"/>
    </location>
</feature>
<dbReference type="CDD" id="cd02883">
    <property type="entry name" value="NUDIX_Hydrolase"/>
    <property type="match status" value="1"/>
</dbReference>
<dbReference type="EMBL" id="UINC01001945">
    <property type="protein sequence ID" value="SUZ91067.1"/>
    <property type="molecule type" value="Genomic_DNA"/>
</dbReference>
<dbReference type="SUPFAM" id="SSF55811">
    <property type="entry name" value="Nudix"/>
    <property type="match status" value="1"/>
</dbReference>
<name>A0A381RMC7_9ZZZZ</name>
<dbReference type="PROSITE" id="PS51462">
    <property type="entry name" value="NUDIX"/>
    <property type="match status" value="1"/>
</dbReference>
<accession>A0A381RMC7</accession>
<dbReference type="Gene3D" id="3.90.79.10">
    <property type="entry name" value="Nucleoside Triphosphate Pyrophosphohydrolase"/>
    <property type="match status" value="1"/>
</dbReference>
<evidence type="ECO:0000256" key="2">
    <source>
        <dbReference type="SAM" id="MobiDB-lite"/>
    </source>
</evidence>
<dbReference type="PANTHER" id="PTHR43736">
    <property type="entry name" value="ADP-RIBOSE PYROPHOSPHATASE"/>
    <property type="match status" value="1"/>
</dbReference>
<dbReference type="InterPro" id="IPR000086">
    <property type="entry name" value="NUDIX_hydrolase_dom"/>
</dbReference>
<evidence type="ECO:0000256" key="1">
    <source>
        <dbReference type="ARBA" id="ARBA00022801"/>
    </source>
</evidence>